<dbReference type="SMART" id="SM00256">
    <property type="entry name" value="FBOX"/>
    <property type="match status" value="1"/>
</dbReference>
<keyword evidence="1" id="KW-0812">Transmembrane</keyword>
<dbReference type="InterPro" id="IPR050796">
    <property type="entry name" value="SCF_F-box_component"/>
</dbReference>
<name>A0AAJ6TD04_POPEU</name>
<dbReference type="InterPro" id="IPR006527">
    <property type="entry name" value="F-box-assoc_dom_typ1"/>
</dbReference>
<dbReference type="InterPro" id="IPR017451">
    <property type="entry name" value="F-box-assoc_interact_dom"/>
</dbReference>
<keyword evidence="1" id="KW-1133">Transmembrane helix</keyword>
<dbReference type="InterPro" id="IPR001810">
    <property type="entry name" value="F-box_dom"/>
</dbReference>
<organism evidence="3 4">
    <name type="scientific">Populus euphratica</name>
    <name type="common">Euphrates poplar</name>
    <dbReference type="NCBI Taxonomy" id="75702"/>
    <lineage>
        <taxon>Eukaryota</taxon>
        <taxon>Viridiplantae</taxon>
        <taxon>Streptophyta</taxon>
        <taxon>Embryophyta</taxon>
        <taxon>Tracheophyta</taxon>
        <taxon>Spermatophyta</taxon>
        <taxon>Magnoliopsida</taxon>
        <taxon>eudicotyledons</taxon>
        <taxon>Gunneridae</taxon>
        <taxon>Pentapetalae</taxon>
        <taxon>rosids</taxon>
        <taxon>fabids</taxon>
        <taxon>Malpighiales</taxon>
        <taxon>Salicaceae</taxon>
        <taxon>Saliceae</taxon>
        <taxon>Populus</taxon>
    </lineage>
</organism>
<dbReference type="NCBIfam" id="TIGR01640">
    <property type="entry name" value="F_box_assoc_1"/>
    <property type="match status" value="1"/>
</dbReference>
<accession>A0AAJ6TD04</accession>
<dbReference type="Proteomes" id="UP000694918">
    <property type="component" value="Unplaced"/>
</dbReference>
<dbReference type="SUPFAM" id="SSF81383">
    <property type="entry name" value="F-box domain"/>
    <property type="match status" value="1"/>
</dbReference>
<keyword evidence="1" id="KW-0472">Membrane</keyword>
<dbReference type="RefSeq" id="XP_011008640.1">
    <property type="nucleotide sequence ID" value="XM_011010338.1"/>
</dbReference>
<dbReference type="Gene3D" id="1.20.1280.50">
    <property type="match status" value="1"/>
</dbReference>
<evidence type="ECO:0000259" key="2">
    <source>
        <dbReference type="PROSITE" id="PS50181"/>
    </source>
</evidence>
<dbReference type="PANTHER" id="PTHR31672:SF13">
    <property type="entry name" value="F-BOX PROTEIN CPR30-LIKE"/>
    <property type="match status" value="1"/>
</dbReference>
<feature type="transmembrane region" description="Helical" evidence="1">
    <location>
        <begin position="441"/>
        <end position="465"/>
    </location>
</feature>
<dbReference type="GeneID" id="105113967"/>
<reference evidence="4" key="1">
    <citation type="submission" date="2025-08" db="UniProtKB">
        <authorList>
            <consortium name="RefSeq"/>
        </authorList>
    </citation>
    <scope>IDENTIFICATION</scope>
</reference>
<feature type="domain" description="F-box" evidence="2">
    <location>
        <begin position="51"/>
        <end position="97"/>
    </location>
</feature>
<dbReference type="InterPro" id="IPR036047">
    <property type="entry name" value="F-box-like_dom_sf"/>
</dbReference>
<keyword evidence="3" id="KW-1185">Reference proteome</keyword>
<gene>
    <name evidence="4" type="primary">LOC105113967</name>
</gene>
<dbReference type="PROSITE" id="PS50181">
    <property type="entry name" value="FBOX"/>
    <property type="match status" value="1"/>
</dbReference>
<dbReference type="PANTHER" id="PTHR31672">
    <property type="entry name" value="BNACNNG10540D PROTEIN"/>
    <property type="match status" value="1"/>
</dbReference>
<dbReference type="Pfam" id="PF07734">
    <property type="entry name" value="FBA_1"/>
    <property type="match status" value="1"/>
</dbReference>
<dbReference type="KEGG" id="peu:105113967"/>
<evidence type="ECO:0000313" key="3">
    <source>
        <dbReference type="Proteomes" id="UP000694918"/>
    </source>
</evidence>
<evidence type="ECO:0000313" key="4">
    <source>
        <dbReference type="RefSeq" id="XP_011008640.1"/>
    </source>
</evidence>
<dbReference type="Pfam" id="PF00646">
    <property type="entry name" value="F-box"/>
    <property type="match status" value="1"/>
</dbReference>
<protein>
    <submittedName>
        <fullName evidence="4">F-box protein CPR30-like</fullName>
    </submittedName>
</protein>
<sequence length="469" mass="53169">MNLLCLLSKIPLAARIPGELLRFAIFSVRPFIKLLVSLTITIKEFSKSNPNQMSSHIPFDIITRILSNLDIKTLLCFRSVSKEWRSLIDSNGFISTHMSLSIKTNTNNTLLILGEGGLNPINFDDLSPGDLLNLQDQPFISIFGWQDVRLMGSCNGLVCLSNDDGDVVILNQSTRENKGILSLVRHRFELSVSSAPDEHWVWGSGYGFGYDAVSNDYKVVSIAKFLGIGFTSFKESEMTIYSAKKDLCWVIKIPYAMLFTNDKMGVYVHGSLHWIAKGFGSWRDRIVGFDLGLDEFREVPQPDYGGNIVIDIDLGVLGSFLCVFAKFRDWSADVWIMKEYGVKESWSKVFSISRNVLFYDSVRPLSYSRKGREVLLELDERRLVWYGMETRRVVDVVIQGRKKERLEAILCLNSLVPPDGNDRVVNSQQPTKEKKKNEEEVLLDLVFLGVLGLMIELLNVCIFQLNFSI</sequence>
<dbReference type="AlphaFoldDB" id="A0AAJ6TD04"/>
<evidence type="ECO:0000256" key="1">
    <source>
        <dbReference type="SAM" id="Phobius"/>
    </source>
</evidence>
<dbReference type="CDD" id="cd22157">
    <property type="entry name" value="F-box_AtFBW1-like"/>
    <property type="match status" value="1"/>
</dbReference>
<proteinExistence type="predicted"/>